<gene>
    <name evidence="3" type="ORF">METZ01_LOCUS220012</name>
</gene>
<feature type="compositionally biased region" description="Polar residues" evidence="1">
    <location>
        <begin position="37"/>
        <end position="46"/>
    </location>
</feature>
<dbReference type="InterPro" id="IPR025965">
    <property type="entry name" value="FlgD/Vpr_Ig-like"/>
</dbReference>
<evidence type="ECO:0000256" key="1">
    <source>
        <dbReference type="SAM" id="MobiDB-lite"/>
    </source>
</evidence>
<name>A0A382FVS7_9ZZZZ</name>
<organism evidence="3">
    <name type="scientific">marine metagenome</name>
    <dbReference type="NCBI Taxonomy" id="408172"/>
    <lineage>
        <taxon>unclassified sequences</taxon>
        <taxon>metagenomes</taxon>
        <taxon>ecological metagenomes</taxon>
    </lineage>
</organism>
<proteinExistence type="predicted"/>
<dbReference type="Pfam" id="PF13860">
    <property type="entry name" value="FlgD_ig"/>
    <property type="match status" value="1"/>
</dbReference>
<feature type="region of interest" description="Disordered" evidence="1">
    <location>
        <begin position="1"/>
        <end position="68"/>
    </location>
</feature>
<sequence>TSAPISETPDDTSAPISETPDDTSAPISENPDDTFEPDTNVSTPTSDWEPPGGASPPRVNQRQRKQHRTMKLIHVGSEAITESNLHILSFKGTSAVVGIDIECANELTGYGIILQHAPGIVARLDDEHAPSTHSFLQGVLRSEPERTWIGVHGLSGQSVEHTHHPLSFTVEFPASALGSDLNIEALWIIDQDRQVSRKKSAGSVKLLPQHYRLEAPYPNPFNPSVHLRYTIPMPGRVTIDIYNILGQRIQRLTDEFKQAGLYTAHWNGQYATGQPAASGVYFIRLQSGSFNATRKVLMVK</sequence>
<dbReference type="EMBL" id="UINC01052155">
    <property type="protein sequence ID" value="SVB67158.1"/>
    <property type="molecule type" value="Genomic_DNA"/>
</dbReference>
<feature type="non-terminal residue" evidence="3">
    <location>
        <position position="1"/>
    </location>
</feature>
<dbReference type="NCBIfam" id="TIGR04183">
    <property type="entry name" value="Por_Secre_tail"/>
    <property type="match status" value="1"/>
</dbReference>
<accession>A0A382FVS7</accession>
<feature type="domain" description="FlgD/Vpr Ig-like" evidence="2">
    <location>
        <begin position="236"/>
        <end position="287"/>
    </location>
</feature>
<evidence type="ECO:0000313" key="3">
    <source>
        <dbReference type="EMBL" id="SVB67158.1"/>
    </source>
</evidence>
<dbReference type="Gene3D" id="2.60.40.4070">
    <property type="match status" value="1"/>
</dbReference>
<reference evidence="3" key="1">
    <citation type="submission" date="2018-05" db="EMBL/GenBank/DDBJ databases">
        <authorList>
            <person name="Lanie J.A."/>
            <person name="Ng W.-L."/>
            <person name="Kazmierczak K.M."/>
            <person name="Andrzejewski T.M."/>
            <person name="Davidsen T.M."/>
            <person name="Wayne K.J."/>
            <person name="Tettelin H."/>
            <person name="Glass J.I."/>
            <person name="Rusch D."/>
            <person name="Podicherti R."/>
            <person name="Tsui H.-C.T."/>
            <person name="Winkler M.E."/>
        </authorList>
    </citation>
    <scope>NUCLEOTIDE SEQUENCE</scope>
</reference>
<evidence type="ECO:0000259" key="2">
    <source>
        <dbReference type="Pfam" id="PF13860"/>
    </source>
</evidence>
<dbReference type="InterPro" id="IPR026444">
    <property type="entry name" value="Secre_tail"/>
</dbReference>
<dbReference type="AlphaFoldDB" id="A0A382FVS7"/>
<protein>
    <recommendedName>
        <fullName evidence="2">FlgD/Vpr Ig-like domain-containing protein</fullName>
    </recommendedName>
</protein>